<feature type="coiled-coil region" evidence="1">
    <location>
        <begin position="2747"/>
        <end position="2774"/>
    </location>
</feature>
<feature type="coiled-coil region" evidence="1">
    <location>
        <begin position="3053"/>
        <end position="3102"/>
    </location>
</feature>
<keyword evidence="6" id="KW-1185">Reference proteome</keyword>
<keyword evidence="2" id="KW-1133">Transmembrane helix</keyword>
<dbReference type="EMBL" id="FUXF01000002">
    <property type="protein sequence ID" value="SJZ41577.1"/>
    <property type="molecule type" value="Genomic_DNA"/>
</dbReference>
<name>A0A1T4KGU4_9BACT</name>
<dbReference type="Proteomes" id="UP000190389">
    <property type="component" value="Unassembled WGS sequence"/>
</dbReference>
<feature type="domain" description="Protein G-related albumin-binding (GA) module" evidence="4">
    <location>
        <begin position="1732"/>
        <end position="1781"/>
    </location>
</feature>
<accession>A0A1T4KGU4</accession>
<keyword evidence="2" id="KW-0812">Transmembrane</keyword>
<sequence length="3407" mass="378633">MSKKIKWILLPVASGSLLTLPLIGLISQNPDTDVNYDSYNVKPVNFGNSKTDYIGSYITNQVINIVKNGQNQPSSAIYGNLYPLMPSINVEWNNVASSYDIWQNGYGWRSTSATDGNKLVNPYYGGVVYLEETTPRDSNTSAYDISTAKVRSWRATFNNNFVPANPGNTAFPEAGGNGWTPDGYGNLSFGIMLTRNMQLVDNSVRITVLARDNNGNQTGVPGQGTMQGYITYLLNKKGDFPAITGNVTVPPKNVNSSLGSTIMDLDYLIPQVLYIGNQGYEQNWNQVIINGGWAKNGNYNQPFLLNNVKYQTVDPTWNNYTNMFKLYQGNRNQSGDPLDPYWQELNTQFLNQVPGSPYDNNTDNIGSVFMGQVSTGSWWYRDTKYRPAVVLEFQTVDNQSTINVDNNGNKYMYTNGQSNGGITAVTSFYRGLYLLSGWQNSGTFVATHSLSYNRSKYRTINIQIKEQAINGWFGIKNKQENYFLPNNAYGYDLIYRDSKGVETTIASIPSDVIGQGKSQTYEKGVKEFTINLSFNSDVTLWPEEMKQSHGSFINPNKLILRKAWNNPKVARFFAESVYTQQGVHDWDGYTPDDPTLGEYQLGTTYLNPASLNQEQQIQFVSTLQWYASNTDHTGYNKLYLLNKTQQSTSENGNSKSTLSYYKTYNYKNVTFLPKQKEAFQKGVYDDWDPSHFFNPQTWWNQYNDLKQANYNATQASSNALNLSKIVKYNENPTGTSDTINSVREFLNYNNYETTNQTNKDTLSNYINYSFAPSSLKEAYVNDFTNLMNWQNVSTPNYDISNPSNVTDTNQSAEKIQNIINQFNTTVQLLTTKTDNGFDNKQQTSQEFIQNAFNLIDATSIYSNAYKETFKTIVLQQVSRTDVINYVNAIVSLDKKYAPAKTIYDEYQPVLKNPTYKNVQVTNRADKTFNNFSNVMNTINGILTTVASYASQGNINNELTNIAKIESLNNSLVAQNIVDAYAKITTDITGAISTINTMLNLNSAAKNGYIQELWNIVKVTAPTNYTLLNNYIPRETQVALVVGKAQFNDYLNQQSKIGVLAQNYANFTQTNYINSIDKVTTNSTITVDNAKIASSNDYHSNIPFVMQGENKVFIFPNVTLDSASVNYAWQSDAKAFETSNTTYPSAKYQMLTNANTTYSIPPLLVQGFNTQLEQSKFANASAVNEFVTNWKNYVTRLVTILTNFKEDLNNIEEPNYSNLNQAQFEYYVSKYVSAFTQSTNASEVQSAINTIAAEVIVLKIAMQKLNSVLDTYVSLTSNTNTSNVFSNGQFYGISNLDPYITLSNDVYNFNMPKANGEFIALISTAYQLLQKVPNGINKLAASSASERDKYSAKSKNNLPYVLSLTTLSQATPYTWYSYSTEQVKDLANAITSAAIELQGRYEAVNQYPAYVLNKYFSDINAQNVSLYSAKQIQDVLSALNLNAEDFSWANNADKQYYTEINNKLIIKAVETYLTSSALNNLSQDEINNAKTQLATGADTIDFDTMRAFNLTQPQWIWKVQAILYQLGQIQDKKGQLNTSITSAQALTQNQKQALLAQVKNANMYSEQSTNITLLKNALPASFEETTKILYNDTLVQFPETLAKVIADTQALNTLYNKVTTTLGIGTSNISPMLQYATNKETFMQAYNAIGNLSDFSIIDPSEIEKLTNNLQTQYDALNGYLNYLQEQINQINPLIKTFNPDSYENDVNISTIKSIPDATAYQNAYNSVLDKLITSTNSNINKLQYLNQAQKNALNQEVSALTNTAQFNDIVPLITKAQELNTSMQALQEAYNNAQALVANNQTAYDELPDTEGSNKDKFAKALAQAQVVFGKYSEQEANNQNIDKVTADNLTQELKDLQLLLNKDITVQKIKDLLKDVNSNSSQHIQNYKEQIESQIADPNSLSQDQLNKILQQTKNVVAIEPLSKILEQAATVSPKSDNLQNIIKQAAEAARNWYNSDNAPSSTDVNNEVTKVQNALKLNELQNDITSAKNIARPSKVLQDAISNGETVANNQESAKYQDAINKLNDAILKEPLNKAIEIGNKVNQTANNPELTNAIKQAQETLSQNNLTPEQVNDAANSLTNIIKQVAGLQIAKDELKDLIDDANKQNGNNNGFLKDMINSATSALNDPKASVESINSATNQLTYTISLDKLIQAVNTSQTKVEEQNRTTQLIETLKTTNAFISQWEPLIKANTNLNSETQLDQFNQDVSSNLSNVFTNTNANDLVNLSNKTLAQYPSTDIESLVPYHTFFQNTANALAQKINSVVPNDSFTFSDDKKADAELLGKQIVANGYYYDINKVLNDFNQPNIDLSPKAQVAISDAKVLVKAFGISTNFGNQQLIINSIDSIASQFSEEIQKLKDQPYELIDQIAKNLQIAYVQNNLINTITQGQKLAQVLSTPNNVDSQYQTVKQAIDNVANPLNEAIKNAQDKIATNSSNTADYQDVQQALDNAIASAHATEKTYLDTLNNTIASAESISPASEQLNTALSQAKTLVSSQNPNAFDMNKTAEELNHLGAKDKLQNLINSLDSSIKNVPLFATGPLKTASDTLNNTQASTQDLTNVYNQLQEAIKKEKLYIAYNDSLSAAQPLSQQASETQKQALGMLNDTENQYVDKDQSFFDNEADTLNRWVSTSNLQNAINKANAIPEANRSQALSQELSIANELNKEAYNNLPSLNNSTANTLNELTNKNPLYVAIENIKQWITKFTPDQESDAIRQTPAYKTLQSMQQALQTANTVYQQTNPSEQDVQQQVQALEAQIKAASDMMTQANEALNKAITSASEIPSDNLSNYTNTYLNNAKTVVENTNSTIYHVQDATKQLTFAAKANALDNAVAKAPAVSEIPNVEGFDITTTASSQQMLQEQIASEEEINTQTNNQLVFNAKANGLINIAKMQNLNNAQKLALDNQILQAQNTEEPSQTINSVNEIVQKATELNNAMGTLQNTVNNIPAGYKVTPIKQLNYVYSTKDKQEAFVNAFNNANDVLNKGSGQVIDNNNPQAIIDMSNTLQQAYDNLDGVKNAQGIIVGINNKLNESVAQINSNSLFNAPSSMQQSYNEAKEALQQEITNASNNLSSIDTDKINQLNNDLTKLNNQISEINKFSDKEFELNDKQVPQIQVIANELDNVSDKYQQQVISNYNASDSYDASQQVIVQANDLNNQIGQTLSDVINSVSQALNSLNNTTTNINTAIKNTNKLAKLQNANATKVQEVANANVALENISNLINALDKYQKTSTKSTSYDSTLSSLKQAIANAKTIEVPTSASEQLQQVIQNENSLIQQLTNKAVNTIDVVNALQKDNQTAFNTAINSLAKGNSIYNDFKNVLDQNNYFNIVNKKEISSQEAKQLNNVITSSAYNNMPEVIKSTIVQKIRSAKDAMPWWSWIIISASLIFMAGITLLAFTRKTKY</sequence>
<feature type="signal peptide" evidence="3">
    <location>
        <begin position="1"/>
        <end position="24"/>
    </location>
</feature>
<keyword evidence="2" id="KW-0472">Membrane</keyword>
<evidence type="ECO:0000256" key="2">
    <source>
        <dbReference type="SAM" id="Phobius"/>
    </source>
</evidence>
<reference evidence="6" key="1">
    <citation type="submission" date="2017-02" db="EMBL/GenBank/DDBJ databases">
        <authorList>
            <person name="Varghese N."/>
            <person name="Submissions S."/>
        </authorList>
    </citation>
    <scope>NUCLEOTIDE SEQUENCE [LARGE SCALE GENOMIC DNA]</scope>
    <source>
        <strain evidence="6">ATCC 27862</strain>
    </source>
</reference>
<organism evidence="5 6">
    <name type="scientific">Mycoplasmopsis verecunda</name>
    <dbReference type="NCBI Taxonomy" id="171291"/>
    <lineage>
        <taxon>Bacteria</taxon>
        <taxon>Bacillati</taxon>
        <taxon>Mycoplasmatota</taxon>
        <taxon>Mycoplasmoidales</taxon>
        <taxon>Metamycoplasmataceae</taxon>
        <taxon>Mycoplasmopsis</taxon>
    </lineage>
</organism>
<dbReference type="RefSeq" id="WP_078746809.1">
    <property type="nucleotide sequence ID" value="NZ_CP137850.1"/>
</dbReference>
<dbReference type="OrthoDB" id="8628at2093"/>
<evidence type="ECO:0000256" key="3">
    <source>
        <dbReference type="SAM" id="SignalP"/>
    </source>
</evidence>
<gene>
    <name evidence="5" type="ORF">SAMN02745154_00057</name>
</gene>
<feature type="domain" description="Protein G-related albumin-binding (GA) module" evidence="4">
    <location>
        <begin position="2883"/>
        <end position="2939"/>
    </location>
</feature>
<evidence type="ECO:0000259" key="4">
    <source>
        <dbReference type="Pfam" id="PF01468"/>
    </source>
</evidence>
<dbReference type="Pfam" id="PF01468">
    <property type="entry name" value="GA"/>
    <property type="match status" value="2"/>
</dbReference>
<feature type="chain" id="PRO_5012504480" description="Protein G-related albumin-binding (GA) module domain-containing protein" evidence="3">
    <location>
        <begin position="25"/>
        <end position="3407"/>
    </location>
</feature>
<keyword evidence="1" id="KW-0175">Coiled coil</keyword>
<dbReference type="InterPro" id="IPR002988">
    <property type="entry name" value="GA_module"/>
</dbReference>
<feature type="coiled-coil region" evidence="1">
    <location>
        <begin position="1776"/>
        <end position="1803"/>
    </location>
</feature>
<proteinExistence type="predicted"/>
<evidence type="ECO:0000256" key="1">
    <source>
        <dbReference type="SAM" id="Coils"/>
    </source>
</evidence>
<evidence type="ECO:0000313" key="6">
    <source>
        <dbReference type="Proteomes" id="UP000190389"/>
    </source>
</evidence>
<evidence type="ECO:0000313" key="5">
    <source>
        <dbReference type="EMBL" id="SJZ41577.1"/>
    </source>
</evidence>
<protein>
    <recommendedName>
        <fullName evidence="4">Protein G-related albumin-binding (GA) module domain-containing protein</fullName>
    </recommendedName>
</protein>
<dbReference type="Gene3D" id="1.20.120.1850">
    <property type="entry name" value="Ebh helix bundles repeating unit (S and A modules)"/>
    <property type="match status" value="1"/>
</dbReference>
<feature type="transmembrane region" description="Helical" evidence="2">
    <location>
        <begin position="3380"/>
        <end position="3401"/>
    </location>
</feature>
<feature type="coiled-coil region" evidence="1">
    <location>
        <begin position="3265"/>
        <end position="3299"/>
    </location>
</feature>
<keyword evidence="3" id="KW-0732">Signal</keyword>